<gene>
    <name evidence="4" type="ORF">OVY01_12805</name>
</gene>
<dbReference type="PRINTS" id="PR00412">
    <property type="entry name" value="EPOXHYDRLASE"/>
</dbReference>
<evidence type="ECO:0000256" key="1">
    <source>
        <dbReference type="SAM" id="MobiDB-lite"/>
    </source>
</evidence>
<dbReference type="PANTHER" id="PTHR43798">
    <property type="entry name" value="MONOACYLGLYCEROL LIPASE"/>
    <property type="match status" value="1"/>
</dbReference>
<feature type="signal peptide" evidence="2">
    <location>
        <begin position="1"/>
        <end position="34"/>
    </location>
</feature>
<dbReference type="InterPro" id="IPR000639">
    <property type="entry name" value="Epox_hydrolase-like"/>
</dbReference>
<keyword evidence="2" id="KW-0732">Signal</keyword>
<organism evidence="4 5">
    <name type="scientific">Robbsia betulipollinis</name>
    <dbReference type="NCBI Taxonomy" id="2981849"/>
    <lineage>
        <taxon>Bacteria</taxon>
        <taxon>Pseudomonadati</taxon>
        <taxon>Pseudomonadota</taxon>
        <taxon>Betaproteobacteria</taxon>
        <taxon>Burkholderiales</taxon>
        <taxon>Burkholderiaceae</taxon>
        <taxon>Robbsia</taxon>
    </lineage>
</organism>
<comment type="caution">
    <text evidence="4">The sequence shown here is derived from an EMBL/GenBank/DDBJ whole genome shotgun (WGS) entry which is preliminary data.</text>
</comment>
<sequence length="388" mass="42046">MPATPLARRRPISLQRAWLLAFGLGAAAPFAALAATDAPPAASGADVAVSSPAASLPAPRPGGPLAAPPRDDVPGGHPAMGIGFEALPYPYPVHFLALRNEGQDVRMAYMDVPPTTANGEPNAGARTIVLLHGKNFGGVYWENVIRHLTARGYRVIVPDQIGFGKSSKPELDYSFDLLARNTIALLDALQIAHADILGHSTGGMLAMRITLDYPSRVDRLLLEDPVGLEDYRRLETPQSTETLYRAQLNMTPDAYRNYVKGYFAHWSERFEAPLVAPYLSAMQSGEYPRLAKTAALTSQMIFQQPLVDELPDIAAPTLLIVGEKDRTAPGKAYARPDMKDRLGNFPALGRAAARAIPHCRLVVIPDVGHIAHWEAPNAFFSAVDDFLF</sequence>
<reference evidence="4" key="1">
    <citation type="submission" date="2022-11" db="EMBL/GenBank/DDBJ databases">
        <title>Robbsia betulipollinis sp. nov., isolated from pollen of birch (Betula pendula).</title>
        <authorList>
            <person name="Shi H."/>
            <person name="Ambika Manirajan B."/>
            <person name="Ratering S."/>
            <person name="Geissler-Plaum R."/>
            <person name="Schnell S."/>
        </authorList>
    </citation>
    <scope>NUCLEOTIDE SEQUENCE</scope>
    <source>
        <strain evidence="4">Bb-Pol-6</strain>
    </source>
</reference>
<evidence type="ECO:0000256" key="2">
    <source>
        <dbReference type="SAM" id="SignalP"/>
    </source>
</evidence>
<keyword evidence="4" id="KW-0378">Hydrolase</keyword>
<dbReference type="SUPFAM" id="SSF53474">
    <property type="entry name" value="alpha/beta-Hydrolases"/>
    <property type="match status" value="1"/>
</dbReference>
<feature type="chain" id="PRO_5046782219" evidence="2">
    <location>
        <begin position="35"/>
        <end position="388"/>
    </location>
</feature>
<evidence type="ECO:0000313" key="5">
    <source>
        <dbReference type="Proteomes" id="UP001082899"/>
    </source>
</evidence>
<feature type="domain" description="AB hydrolase-1" evidence="3">
    <location>
        <begin position="127"/>
        <end position="376"/>
    </location>
</feature>
<dbReference type="InterPro" id="IPR050266">
    <property type="entry name" value="AB_hydrolase_sf"/>
</dbReference>
<protein>
    <submittedName>
        <fullName evidence="4">Alpha/beta hydrolase</fullName>
    </submittedName>
</protein>
<dbReference type="GO" id="GO:0016787">
    <property type="term" value="F:hydrolase activity"/>
    <property type="evidence" value="ECO:0007669"/>
    <property type="project" value="UniProtKB-KW"/>
</dbReference>
<proteinExistence type="predicted"/>
<accession>A0ABT3ZQA1</accession>
<dbReference type="Proteomes" id="UP001082899">
    <property type="component" value="Unassembled WGS sequence"/>
</dbReference>
<dbReference type="Gene3D" id="3.40.50.1820">
    <property type="entry name" value="alpha/beta hydrolase"/>
    <property type="match status" value="1"/>
</dbReference>
<dbReference type="InterPro" id="IPR029058">
    <property type="entry name" value="AB_hydrolase_fold"/>
</dbReference>
<name>A0ABT3ZQA1_9BURK</name>
<dbReference type="PRINTS" id="PR00111">
    <property type="entry name" value="ABHYDROLASE"/>
</dbReference>
<dbReference type="PANTHER" id="PTHR43798:SF33">
    <property type="entry name" value="HYDROLASE, PUTATIVE (AFU_ORTHOLOGUE AFUA_2G14860)-RELATED"/>
    <property type="match status" value="1"/>
</dbReference>
<dbReference type="InterPro" id="IPR000073">
    <property type="entry name" value="AB_hydrolase_1"/>
</dbReference>
<evidence type="ECO:0000259" key="3">
    <source>
        <dbReference type="Pfam" id="PF00561"/>
    </source>
</evidence>
<keyword evidence="5" id="KW-1185">Reference proteome</keyword>
<evidence type="ECO:0000313" key="4">
    <source>
        <dbReference type="EMBL" id="MCY0388100.1"/>
    </source>
</evidence>
<dbReference type="RefSeq" id="WP_267847979.1">
    <property type="nucleotide sequence ID" value="NZ_JAPMXC010000002.1"/>
</dbReference>
<dbReference type="EMBL" id="JAPMXC010000002">
    <property type="protein sequence ID" value="MCY0388100.1"/>
    <property type="molecule type" value="Genomic_DNA"/>
</dbReference>
<feature type="region of interest" description="Disordered" evidence="1">
    <location>
        <begin position="51"/>
        <end position="73"/>
    </location>
</feature>
<dbReference type="Pfam" id="PF00561">
    <property type="entry name" value="Abhydrolase_1"/>
    <property type="match status" value="1"/>
</dbReference>